<evidence type="ECO:0000256" key="1">
    <source>
        <dbReference type="ARBA" id="ARBA00023015"/>
    </source>
</evidence>
<dbReference type="PANTHER" id="PTHR44688:SF16">
    <property type="entry name" value="DNA-BINDING TRANSCRIPTIONAL ACTIVATOR DEVR_DOSR"/>
    <property type="match status" value="1"/>
</dbReference>
<organism evidence="6 7">
    <name type="scientific">Streptomyces monticola</name>
    <dbReference type="NCBI Taxonomy" id="2666263"/>
    <lineage>
        <taxon>Bacteria</taxon>
        <taxon>Bacillati</taxon>
        <taxon>Actinomycetota</taxon>
        <taxon>Actinomycetes</taxon>
        <taxon>Kitasatosporales</taxon>
        <taxon>Streptomycetaceae</taxon>
        <taxon>Streptomyces</taxon>
    </lineage>
</organism>
<evidence type="ECO:0000259" key="5">
    <source>
        <dbReference type="PROSITE" id="PS50043"/>
    </source>
</evidence>
<gene>
    <name evidence="6" type="ORF">ACFQVC_14375</name>
</gene>
<dbReference type="InterPro" id="IPR000792">
    <property type="entry name" value="Tscrpt_reg_LuxR_C"/>
</dbReference>
<accession>A0ABW2JIU9</accession>
<evidence type="ECO:0000256" key="4">
    <source>
        <dbReference type="SAM" id="MobiDB-lite"/>
    </source>
</evidence>
<feature type="compositionally biased region" description="Low complexity" evidence="4">
    <location>
        <begin position="25"/>
        <end position="42"/>
    </location>
</feature>
<keyword evidence="1" id="KW-0805">Transcription regulation</keyword>
<keyword evidence="7" id="KW-1185">Reference proteome</keyword>
<dbReference type="RefSeq" id="WP_381830766.1">
    <property type="nucleotide sequence ID" value="NZ_JBHTCF010000005.1"/>
</dbReference>
<dbReference type="InterPro" id="IPR016032">
    <property type="entry name" value="Sig_transdc_resp-reg_C-effctor"/>
</dbReference>
<evidence type="ECO:0000256" key="3">
    <source>
        <dbReference type="ARBA" id="ARBA00023163"/>
    </source>
</evidence>
<evidence type="ECO:0000313" key="7">
    <source>
        <dbReference type="Proteomes" id="UP001596523"/>
    </source>
</evidence>
<dbReference type="PANTHER" id="PTHR44688">
    <property type="entry name" value="DNA-BINDING TRANSCRIPTIONAL ACTIVATOR DEVR_DOSR"/>
    <property type="match status" value="1"/>
</dbReference>
<reference evidence="7" key="1">
    <citation type="journal article" date="2019" name="Int. J. Syst. Evol. Microbiol.">
        <title>The Global Catalogue of Microorganisms (GCM) 10K type strain sequencing project: providing services to taxonomists for standard genome sequencing and annotation.</title>
        <authorList>
            <consortium name="The Broad Institute Genomics Platform"/>
            <consortium name="The Broad Institute Genome Sequencing Center for Infectious Disease"/>
            <person name="Wu L."/>
            <person name="Ma J."/>
        </authorList>
    </citation>
    <scope>NUCLEOTIDE SEQUENCE [LARGE SCALE GENOMIC DNA]</scope>
    <source>
        <strain evidence="7">SYNS20</strain>
    </source>
</reference>
<dbReference type="Gene3D" id="1.10.10.10">
    <property type="entry name" value="Winged helix-like DNA-binding domain superfamily/Winged helix DNA-binding domain"/>
    <property type="match status" value="1"/>
</dbReference>
<dbReference type="Pfam" id="PF00196">
    <property type="entry name" value="GerE"/>
    <property type="match status" value="1"/>
</dbReference>
<comment type="caution">
    <text evidence="6">The sequence shown here is derived from an EMBL/GenBank/DDBJ whole genome shotgun (WGS) entry which is preliminary data.</text>
</comment>
<feature type="region of interest" description="Disordered" evidence="4">
    <location>
        <begin position="22"/>
        <end position="42"/>
    </location>
</feature>
<feature type="domain" description="HTH luxR-type" evidence="5">
    <location>
        <begin position="42"/>
        <end position="107"/>
    </location>
</feature>
<dbReference type="PROSITE" id="PS50043">
    <property type="entry name" value="HTH_LUXR_2"/>
    <property type="match status" value="1"/>
</dbReference>
<sequence>MLVNQNGEGVSTVTKWSTTEEVPAGVGVDDPSGRPGPVVPGDPEGVAALTGREREVLGLVGVAAGNRGIAQALGIAERTVKAHLTNIMGKIGVSSRLEAAVFAYAYHDLISVPQGGGIALEGNARTSNSA</sequence>
<keyword evidence="3" id="KW-0804">Transcription</keyword>
<evidence type="ECO:0000256" key="2">
    <source>
        <dbReference type="ARBA" id="ARBA00023125"/>
    </source>
</evidence>
<dbReference type="InterPro" id="IPR036388">
    <property type="entry name" value="WH-like_DNA-bd_sf"/>
</dbReference>
<keyword evidence="2" id="KW-0238">DNA-binding</keyword>
<proteinExistence type="predicted"/>
<name>A0ABW2JIU9_9ACTN</name>
<dbReference type="EMBL" id="JBHTCF010000005">
    <property type="protein sequence ID" value="MFC7305403.1"/>
    <property type="molecule type" value="Genomic_DNA"/>
</dbReference>
<dbReference type="SMART" id="SM00421">
    <property type="entry name" value="HTH_LUXR"/>
    <property type="match status" value="1"/>
</dbReference>
<dbReference type="CDD" id="cd06170">
    <property type="entry name" value="LuxR_C_like"/>
    <property type="match status" value="1"/>
</dbReference>
<dbReference type="PRINTS" id="PR00038">
    <property type="entry name" value="HTHLUXR"/>
</dbReference>
<protein>
    <submittedName>
        <fullName evidence="6">Helix-turn-helix transcriptional regulator</fullName>
    </submittedName>
</protein>
<dbReference type="Proteomes" id="UP001596523">
    <property type="component" value="Unassembled WGS sequence"/>
</dbReference>
<dbReference type="SUPFAM" id="SSF46894">
    <property type="entry name" value="C-terminal effector domain of the bipartite response regulators"/>
    <property type="match status" value="1"/>
</dbReference>
<evidence type="ECO:0000313" key="6">
    <source>
        <dbReference type="EMBL" id="MFC7305403.1"/>
    </source>
</evidence>